<evidence type="ECO:0000256" key="6">
    <source>
        <dbReference type="ARBA" id="ARBA00022918"/>
    </source>
</evidence>
<dbReference type="Pfam" id="PF17917">
    <property type="entry name" value="RT_RNaseH"/>
    <property type="match status" value="1"/>
</dbReference>
<dbReference type="FunFam" id="3.30.70.270:FF:000003">
    <property type="entry name" value="Transposon Ty3-G Gag-Pol polyprotein"/>
    <property type="match status" value="1"/>
</dbReference>
<sequence length="295" mass="34319">MGLKTAPNTFQLLMDKVLRGLKFRTCLCYLDDVLICSETFEKHLDDIKEIFKRFRDAGLKLGQKKCHFASETCIFLGHEISKHGIRPPKDRVKAIVDFPAPQNIKQLRRTIGLFNWFKKFIPNFSAIINSLRNQKSIFQNLKTHPRFPRFRLPFILAVDTSSKGIGYMLYQKDPTKEKPNIIRFGSKSLSRWQQSYGPTKLELLGMVTSILDCADYLRGTQFIVECDHQALQPLFMKQFKGAIYERWLAILQQFTFEIQYKPAEQMKVADALSRCENPQNIPIESPAEDDPFFPW</sequence>
<evidence type="ECO:0000313" key="8">
    <source>
        <dbReference type="EMBL" id="VDI43565.1"/>
    </source>
</evidence>
<dbReference type="Proteomes" id="UP000596742">
    <property type="component" value="Unassembled WGS sequence"/>
</dbReference>
<dbReference type="CDD" id="cd09274">
    <property type="entry name" value="RNase_HI_RT_Ty3"/>
    <property type="match status" value="1"/>
</dbReference>
<keyword evidence="2" id="KW-0548">Nucleotidyltransferase</keyword>
<evidence type="ECO:0000256" key="3">
    <source>
        <dbReference type="ARBA" id="ARBA00022722"/>
    </source>
</evidence>
<protein>
    <recommendedName>
        <fullName evidence="7">Reverse transcriptase domain-containing protein</fullName>
    </recommendedName>
</protein>
<keyword evidence="6" id="KW-0695">RNA-directed DNA polymerase</keyword>
<evidence type="ECO:0000256" key="5">
    <source>
        <dbReference type="ARBA" id="ARBA00022801"/>
    </source>
</evidence>
<evidence type="ECO:0000256" key="4">
    <source>
        <dbReference type="ARBA" id="ARBA00022759"/>
    </source>
</evidence>
<proteinExistence type="predicted"/>
<dbReference type="OrthoDB" id="116078at2759"/>
<dbReference type="EMBL" id="UYJE01006158">
    <property type="protein sequence ID" value="VDI43565.1"/>
    <property type="molecule type" value="Genomic_DNA"/>
</dbReference>
<keyword evidence="9" id="KW-1185">Reference proteome</keyword>
<dbReference type="PANTHER" id="PTHR37984:SF5">
    <property type="entry name" value="PROTEIN NYNRIN-LIKE"/>
    <property type="match status" value="1"/>
</dbReference>
<dbReference type="InterPro" id="IPR050951">
    <property type="entry name" value="Retrovirus_Pol_polyprotein"/>
</dbReference>
<dbReference type="PANTHER" id="PTHR37984">
    <property type="entry name" value="PROTEIN CBG26694"/>
    <property type="match status" value="1"/>
</dbReference>
<organism evidence="8 9">
    <name type="scientific">Mytilus galloprovincialis</name>
    <name type="common">Mediterranean mussel</name>
    <dbReference type="NCBI Taxonomy" id="29158"/>
    <lineage>
        <taxon>Eukaryota</taxon>
        <taxon>Metazoa</taxon>
        <taxon>Spiralia</taxon>
        <taxon>Lophotrochozoa</taxon>
        <taxon>Mollusca</taxon>
        <taxon>Bivalvia</taxon>
        <taxon>Autobranchia</taxon>
        <taxon>Pteriomorphia</taxon>
        <taxon>Mytilida</taxon>
        <taxon>Mytiloidea</taxon>
        <taxon>Mytilidae</taxon>
        <taxon>Mytilinae</taxon>
        <taxon>Mytilus</taxon>
    </lineage>
</organism>
<dbReference type="Gene3D" id="3.30.70.270">
    <property type="match status" value="2"/>
</dbReference>
<gene>
    <name evidence="8" type="ORF">MGAL_10B045127</name>
</gene>
<reference evidence="8" key="1">
    <citation type="submission" date="2018-11" db="EMBL/GenBank/DDBJ databases">
        <authorList>
            <person name="Alioto T."/>
            <person name="Alioto T."/>
        </authorList>
    </citation>
    <scope>NUCLEOTIDE SEQUENCE</scope>
</reference>
<evidence type="ECO:0000313" key="9">
    <source>
        <dbReference type="Proteomes" id="UP000596742"/>
    </source>
</evidence>
<dbReference type="InterPro" id="IPR043502">
    <property type="entry name" value="DNA/RNA_pol_sf"/>
</dbReference>
<keyword evidence="4" id="KW-0255">Endonuclease</keyword>
<dbReference type="Pfam" id="PF00078">
    <property type="entry name" value="RVT_1"/>
    <property type="match status" value="1"/>
</dbReference>
<feature type="domain" description="Reverse transcriptase" evidence="7">
    <location>
        <begin position="1"/>
        <end position="80"/>
    </location>
</feature>
<dbReference type="GO" id="GO:0016787">
    <property type="term" value="F:hydrolase activity"/>
    <property type="evidence" value="ECO:0007669"/>
    <property type="project" value="UniProtKB-KW"/>
</dbReference>
<keyword evidence="5" id="KW-0378">Hydrolase</keyword>
<evidence type="ECO:0000259" key="7">
    <source>
        <dbReference type="PROSITE" id="PS50878"/>
    </source>
</evidence>
<dbReference type="InterPro" id="IPR000477">
    <property type="entry name" value="RT_dom"/>
</dbReference>
<evidence type="ECO:0000256" key="2">
    <source>
        <dbReference type="ARBA" id="ARBA00022695"/>
    </source>
</evidence>
<dbReference type="CDD" id="cd01647">
    <property type="entry name" value="RT_LTR"/>
    <property type="match status" value="1"/>
</dbReference>
<dbReference type="InterPro" id="IPR043128">
    <property type="entry name" value="Rev_trsase/Diguanyl_cyclase"/>
</dbReference>
<dbReference type="SUPFAM" id="SSF56672">
    <property type="entry name" value="DNA/RNA polymerases"/>
    <property type="match status" value="1"/>
</dbReference>
<comment type="caution">
    <text evidence="8">The sequence shown here is derived from an EMBL/GenBank/DDBJ whole genome shotgun (WGS) entry which is preliminary data.</text>
</comment>
<keyword evidence="1" id="KW-0808">Transferase</keyword>
<dbReference type="GO" id="GO:0003964">
    <property type="term" value="F:RNA-directed DNA polymerase activity"/>
    <property type="evidence" value="ECO:0007669"/>
    <property type="project" value="UniProtKB-KW"/>
</dbReference>
<dbReference type="PROSITE" id="PS50878">
    <property type="entry name" value="RT_POL"/>
    <property type="match status" value="1"/>
</dbReference>
<name>A0A8B6F4V8_MYTGA</name>
<dbReference type="GO" id="GO:0004519">
    <property type="term" value="F:endonuclease activity"/>
    <property type="evidence" value="ECO:0007669"/>
    <property type="project" value="UniProtKB-KW"/>
</dbReference>
<accession>A0A8B6F4V8</accession>
<dbReference type="AlphaFoldDB" id="A0A8B6F4V8"/>
<dbReference type="InterPro" id="IPR041373">
    <property type="entry name" value="RT_RNaseH"/>
</dbReference>
<evidence type="ECO:0000256" key="1">
    <source>
        <dbReference type="ARBA" id="ARBA00022679"/>
    </source>
</evidence>
<keyword evidence="3" id="KW-0540">Nuclease</keyword>